<reference evidence="2" key="2">
    <citation type="submission" date="2023-02" db="EMBL/GenBank/DDBJ databases">
        <authorList>
            <consortium name="DOE Joint Genome Institute"/>
            <person name="Mondo S.J."/>
            <person name="Chang Y."/>
            <person name="Wang Y."/>
            <person name="Ahrendt S."/>
            <person name="Andreopoulos W."/>
            <person name="Barry K."/>
            <person name="Beard J."/>
            <person name="Benny G.L."/>
            <person name="Blankenship S."/>
            <person name="Bonito G."/>
            <person name="Cuomo C."/>
            <person name="Desiro A."/>
            <person name="Gervers K.A."/>
            <person name="Hundley H."/>
            <person name="Kuo A."/>
            <person name="LaButti K."/>
            <person name="Lang B.F."/>
            <person name="Lipzen A."/>
            <person name="O'Donnell K."/>
            <person name="Pangilinan J."/>
            <person name="Reynolds N."/>
            <person name="Sandor L."/>
            <person name="Smith M.W."/>
            <person name="Tsang A."/>
            <person name="Grigoriev I.V."/>
            <person name="Stajich J.E."/>
            <person name="Spatafora J.W."/>
        </authorList>
    </citation>
    <scope>NUCLEOTIDE SEQUENCE</scope>
    <source>
        <strain evidence="2">RSA 2281</strain>
    </source>
</reference>
<feature type="compositionally biased region" description="Polar residues" evidence="1">
    <location>
        <begin position="527"/>
        <end position="550"/>
    </location>
</feature>
<feature type="compositionally biased region" description="Polar residues" evidence="1">
    <location>
        <begin position="706"/>
        <end position="722"/>
    </location>
</feature>
<feature type="compositionally biased region" description="Polar residues" evidence="1">
    <location>
        <begin position="764"/>
        <end position="784"/>
    </location>
</feature>
<dbReference type="GO" id="GO:1990023">
    <property type="term" value="C:mitotic spindle midzone"/>
    <property type="evidence" value="ECO:0007669"/>
    <property type="project" value="TreeGrafter"/>
</dbReference>
<dbReference type="GO" id="GO:0008017">
    <property type="term" value="F:microtubule binding"/>
    <property type="evidence" value="ECO:0007669"/>
    <property type="project" value="InterPro"/>
</dbReference>
<feature type="compositionally biased region" description="Polar residues" evidence="1">
    <location>
        <begin position="566"/>
        <end position="585"/>
    </location>
</feature>
<dbReference type="AlphaFoldDB" id="A0AAD5K8X3"/>
<feature type="compositionally biased region" description="Low complexity" evidence="1">
    <location>
        <begin position="685"/>
        <end position="705"/>
    </location>
</feature>
<proteinExistence type="predicted"/>
<dbReference type="Proteomes" id="UP001209540">
    <property type="component" value="Unassembled WGS sequence"/>
</dbReference>
<organism evidence="2 3">
    <name type="scientific">Phascolomyces articulosus</name>
    <dbReference type="NCBI Taxonomy" id="60185"/>
    <lineage>
        <taxon>Eukaryota</taxon>
        <taxon>Fungi</taxon>
        <taxon>Fungi incertae sedis</taxon>
        <taxon>Mucoromycota</taxon>
        <taxon>Mucoromycotina</taxon>
        <taxon>Mucoromycetes</taxon>
        <taxon>Mucorales</taxon>
        <taxon>Lichtheimiaceae</taxon>
        <taxon>Phascolomyces</taxon>
    </lineage>
</organism>
<comment type="caution">
    <text evidence="2">The sequence shown here is derived from an EMBL/GenBank/DDBJ whole genome shotgun (WGS) entry which is preliminary data.</text>
</comment>
<feature type="region of interest" description="Disordered" evidence="1">
    <location>
        <begin position="244"/>
        <end position="264"/>
    </location>
</feature>
<dbReference type="Pfam" id="PF03999">
    <property type="entry name" value="MAP65_ASE1"/>
    <property type="match status" value="1"/>
</dbReference>
<sequence length="784" mass="89771">MECLHSKIDKLNYIWSITGSPLDSVTVSQKLQYVYYELDRLIENEQLERRLLSADIEDIMENIDYSCNILGVSIENILTSDLCKEGLFGDAMIPFTSLSHPTFARQKSLFELDSRLTHEIYSRRSHVKDWLNQITLLSIELGEYNPFKPYQEYEYELSWGTVQSISCALRDLLHIQATRRYDFEESVRLIHYYWTTLDIFPDESNTIDHALNRLFSTVPVDTNTFSMDLLPSLPLSLLPDNSNNNNDPTFSLATNKHPNDDEHESTTVSTEQWIYYNAVDDNYLRSTESIELLKQKATELSKIYNHRLELYNKYVKSIHTIYEEIKTPIERRCVIRRSLSSTYLKELRDEFDALKEVVRKMAEEYIDKFREKLEDLWDKALLTQKERAEFIAKLHEKADTMDEVHLLVDEHIKFLQRVQPKASAVARLMKQRKELIQKMIDFEKTASNPKRLFQSSFQLVEEEKFRKTCFPTLLMLDDSLVQAVQEFERVSGKYFIYDHCRYLDTLRDEIADRAAMQTFFGFLNTDPKQSSSALTRQTSRSKLRTTSLNISPSATTSSSSSSSASKGQNNTSLSTAATVNTSLTGVKNKCPPSPTQPQAPPKRRSYTSARSATTPYKSELASPRTSKSAYTSQLLSNSKLMPPTPPAEPVPKHEYMNSNNNNNKRSRIPYAVKIKQEDLTSNNHTTTTTTTLTTPTTTPTATITTRDQQQRLSPNSENQWNGLSAEEQNSQSNSSSSGEDDDDEHEQALEEPLSYSSDDHREPSTPTKQLSNIETSSVSAVSTC</sequence>
<dbReference type="GO" id="GO:0051256">
    <property type="term" value="P:mitotic spindle midzone assembly"/>
    <property type="evidence" value="ECO:0007669"/>
    <property type="project" value="TreeGrafter"/>
</dbReference>
<dbReference type="GO" id="GO:0005737">
    <property type="term" value="C:cytoplasm"/>
    <property type="evidence" value="ECO:0007669"/>
    <property type="project" value="TreeGrafter"/>
</dbReference>
<dbReference type="InterPro" id="IPR007145">
    <property type="entry name" value="MAP65_Ase1_PRC1"/>
</dbReference>
<dbReference type="PANTHER" id="PTHR19321">
    <property type="entry name" value="PROTEIN REGULATOR OF CYTOKINESIS 1 PRC1-RELATED"/>
    <property type="match status" value="1"/>
</dbReference>
<reference evidence="2" key="1">
    <citation type="journal article" date="2022" name="IScience">
        <title>Evolution of zygomycete secretomes and the origins of terrestrial fungal ecologies.</title>
        <authorList>
            <person name="Chang Y."/>
            <person name="Wang Y."/>
            <person name="Mondo S."/>
            <person name="Ahrendt S."/>
            <person name="Andreopoulos W."/>
            <person name="Barry K."/>
            <person name="Beard J."/>
            <person name="Benny G.L."/>
            <person name="Blankenship S."/>
            <person name="Bonito G."/>
            <person name="Cuomo C."/>
            <person name="Desiro A."/>
            <person name="Gervers K.A."/>
            <person name="Hundley H."/>
            <person name="Kuo A."/>
            <person name="LaButti K."/>
            <person name="Lang B.F."/>
            <person name="Lipzen A."/>
            <person name="O'Donnell K."/>
            <person name="Pangilinan J."/>
            <person name="Reynolds N."/>
            <person name="Sandor L."/>
            <person name="Smith M.E."/>
            <person name="Tsang A."/>
            <person name="Grigoriev I.V."/>
            <person name="Stajich J.E."/>
            <person name="Spatafora J.W."/>
        </authorList>
    </citation>
    <scope>NUCLEOTIDE SEQUENCE</scope>
    <source>
        <strain evidence="2">RSA 2281</strain>
    </source>
</reference>
<name>A0AAD5K8X3_9FUNG</name>
<dbReference type="EMBL" id="JAIXMP010000016">
    <property type="protein sequence ID" value="KAI9260636.1"/>
    <property type="molecule type" value="Genomic_DNA"/>
</dbReference>
<evidence type="ECO:0000256" key="1">
    <source>
        <dbReference type="SAM" id="MobiDB-lite"/>
    </source>
</evidence>
<feature type="compositionally biased region" description="Pro residues" evidence="1">
    <location>
        <begin position="591"/>
        <end position="600"/>
    </location>
</feature>
<feature type="region of interest" description="Disordered" evidence="1">
    <location>
        <begin position="527"/>
        <end position="784"/>
    </location>
</feature>
<gene>
    <name evidence="2" type="ORF">BDA99DRAFT_512723</name>
</gene>
<evidence type="ECO:0000313" key="2">
    <source>
        <dbReference type="EMBL" id="KAI9260636.1"/>
    </source>
</evidence>
<feature type="compositionally biased region" description="Polar residues" evidence="1">
    <location>
        <begin position="606"/>
        <end position="616"/>
    </location>
</feature>
<evidence type="ECO:0000313" key="3">
    <source>
        <dbReference type="Proteomes" id="UP001209540"/>
    </source>
</evidence>
<dbReference type="Gene3D" id="1.20.58.1520">
    <property type="match status" value="1"/>
</dbReference>
<feature type="compositionally biased region" description="Low complexity" evidence="1">
    <location>
        <begin position="551"/>
        <end position="565"/>
    </location>
</feature>
<dbReference type="PANTHER" id="PTHR19321:SF41">
    <property type="entry name" value="FASCETTO-RELATED"/>
    <property type="match status" value="1"/>
</dbReference>
<feature type="compositionally biased region" description="Low complexity" evidence="1">
    <location>
        <begin position="726"/>
        <end position="737"/>
    </location>
</feature>
<keyword evidence="3" id="KW-1185">Reference proteome</keyword>
<protein>
    <submittedName>
        <fullName evidence="2">Microtubule associated protein-domain-containing protein</fullName>
    </submittedName>
</protein>
<feature type="compositionally biased region" description="Polar residues" evidence="1">
    <location>
        <begin position="623"/>
        <end position="639"/>
    </location>
</feature>
<accession>A0AAD5K8X3</accession>